<organism evidence="3 4">
    <name type="scientific">Akkermansia biwaensis</name>
    <dbReference type="NCBI Taxonomy" id="2946555"/>
    <lineage>
        <taxon>Bacteria</taxon>
        <taxon>Pseudomonadati</taxon>
        <taxon>Verrucomicrobiota</taxon>
        <taxon>Verrucomicrobiia</taxon>
        <taxon>Verrucomicrobiales</taxon>
        <taxon>Akkermansiaceae</taxon>
        <taxon>Akkermansia</taxon>
    </lineage>
</organism>
<feature type="domain" description="Glycosyltransferase subfamily 4-like N-terminal" evidence="2">
    <location>
        <begin position="57"/>
        <end position="203"/>
    </location>
</feature>
<name>A0ABM7ZG45_9BACT</name>
<reference evidence="3" key="1">
    <citation type="submission" date="2022-06" db="EMBL/GenBank/DDBJ databases">
        <title>Akkermansia biwalacus sp. nov., an anaerobic mucin-degrading bacterium isolated from human intestine.</title>
        <authorList>
            <person name="Kobayashi Y."/>
            <person name="Inoue S."/>
            <person name="Kawahara T."/>
            <person name="Kohda N."/>
        </authorList>
    </citation>
    <scope>NUCLEOTIDE SEQUENCE</scope>
    <source>
        <strain evidence="3">WON2089</strain>
    </source>
</reference>
<protein>
    <submittedName>
        <fullName evidence="3">Glycosyl transferase</fullName>
    </submittedName>
</protein>
<dbReference type="Pfam" id="PF00534">
    <property type="entry name" value="Glycos_transf_1"/>
    <property type="match status" value="1"/>
</dbReference>
<proteinExistence type="predicted"/>
<feature type="domain" description="Glycosyl transferase family 1" evidence="1">
    <location>
        <begin position="216"/>
        <end position="355"/>
    </location>
</feature>
<dbReference type="Proteomes" id="UP001062263">
    <property type="component" value="Chromosome"/>
</dbReference>
<dbReference type="InterPro" id="IPR001296">
    <property type="entry name" value="Glyco_trans_1"/>
</dbReference>
<keyword evidence="3" id="KW-0808">Transferase</keyword>
<evidence type="ECO:0000313" key="4">
    <source>
        <dbReference type="Proteomes" id="UP001062263"/>
    </source>
</evidence>
<dbReference type="InterPro" id="IPR028098">
    <property type="entry name" value="Glyco_trans_4-like_N"/>
</dbReference>
<dbReference type="PANTHER" id="PTHR12526">
    <property type="entry name" value="GLYCOSYLTRANSFERASE"/>
    <property type="match status" value="1"/>
</dbReference>
<dbReference type="Pfam" id="PF13439">
    <property type="entry name" value="Glyco_transf_4"/>
    <property type="match status" value="1"/>
</dbReference>
<sequence length="403" mass="45544">MPEFRILSIFNRYLQYGGEETMAAKIAETLSQKALVREYNYSTQEWLDAGKFTAPFRGLKNRHVIRQLRLLQREYKFDFWLIHNVFPAMSPAVYREARRLNVPVIHMLHNYRFGCLNGLLFREGRECRECLKGSFLPGVKNRCWQGKLIPSLYSACFQTAARKSGILHNAARFIALSGRHAELLKTTGIPEEKTSILPLFVETHLLPYVPAPEGGDILFVGRLTPEKGLMPVLQAWERLDTERRLVIAGDGPQRQELENWVKEHNARNILFKGFVPLEEQEQLWNTASASIAPSAWQEAGATTILESLGRGRPVIAFAKGAACDHLANPLHGWLMNPDDPGSLTHTLQTVLDTPAARINVMGEQCRAFIREYRSPESWLGAFMEIAEQAAGPGSLPEKHTQES</sequence>
<keyword evidence="4" id="KW-1185">Reference proteome</keyword>
<dbReference type="CDD" id="cd03801">
    <property type="entry name" value="GT4_PimA-like"/>
    <property type="match status" value="1"/>
</dbReference>
<dbReference type="EMBL" id="AP025943">
    <property type="protein sequence ID" value="BDL43659.1"/>
    <property type="molecule type" value="Genomic_DNA"/>
</dbReference>
<dbReference type="Gene3D" id="3.40.50.2000">
    <property type="entry name" value="Glycogen Phosphorylase B"/>
    <property type="match status" value="2"/>
</dbReference>
<evidence type="ECO:0000259" key="1">
    <source>
        <dbReference type="Pfam" id="PF00534"/>
    </source>
</evidence>
<gene>
    <name evidence="3" type="ORF">Abiwalacus_12330</name>
</gene>
<accession>A0ABM7ZG45</accession>
<dbReference type="SUPFAM" id="SSF53756">
    <property type="entry name" value="UDP-Glycosyltransferase/glycogen phosphorylase"/>
    <property type="match status" value="1"/>
</dbReference>
<dbReference type="RefSeq" id="WP_215434182.1">
    <property type="nucleotide sequence ID" value="NZ_AP025943.1"/>
</dbReference>
<evidence type="ECO:0000259" key="2">
    <source>
        <dbReference type="Pfam" id="PF13439"/>
    </source>
</evidence>
<evidence type="ECO:0000313" key="3">
    <source>
        <dbReference type="EMBL" id="BDL43659.1"/>
    </source>
</evidence>
<dbReference type="GO" id="GO:0016740">
    <property type="term" value="F:transferase activity"/>
    <property type="evidence" value="ECO:0007669"/>
    <property type="project" value="UniProtKB-KW"/>
</dbReference>